<dbReference type="Proteomes" id="UP000765509">
    <property type="component" value="Unassembled WGS sequence"/>
</dbReference>
<reference evidence="1" key="1">
    <citation type="submission" date="2021-03" db="EMBL/GenBank/DDBJ databases">
        <title>Draft genome sequence of rust myrtle Austropuccinia psidii MF-1, a brazilian biotype.</title>
        <authorList>
            <person name="Quecine M.C."/>
            <person name="Pachon D.M.R."/>
            <person name="Bonatelli M.L."/>
            <person name="Correr F.H."/>
            <person name="Franceschini L.M."/>
            <person name="Leite T.F."/>
            <person name="Margarido G.R.A."/>
            <person name="Almeida C.A."/>
            <person name="Ferrarezi J.A."/>
            <person name="Labate C.A."/>
        </authorList>
    </citation>
    <scope>NUCLEOTIDE SEQUENCE</scope>
    <source>
        <strain evidence="1">MF-1</strain>
    </source>
</reference>
<dbReference type="EMBL" id="AVOT02013330">
    <property type="protein sequence ID" value="MBW0495869.1"/>
    <property type="molecule type" value="Genomic_DNA"/>
</dbReference>
<evidence type="ECO:0008006" key="3">
    <source>
        <dbReference type="Google" id="ProtNLM"/>
    </source>
</evidence>
<dbReference type="PANTHER" id="PTHR24559:SF440">
    <property type="entry name" value="RIBONUCLEASE H"/>
    <property type="match status" value="1"/>
</dbReference>
<accession>A0A9Q3D312</accession>
<organism evidence="1 2">
    <name type="scientific">Austropuccinia psidii MF-1</name>
    <dbReference type="NCBI Taxonomy" id="1389203"/>
    <lineage>
        <taxon>Eukaryota</taxon>
        <taxon>Fungi</taxon>
        <taxon>Dikarya</taxon>
        <taxon>Basidiomycota</taxon>
        <taxon>Pucciniomycotina</taxon>
        <taxon>Pucciniomycetes</taxon>
        <taxon>Pucciniales</taxon>
        <taxon>Sphaerophragmiaceae</taxon>
        <taxon>Austropuccinia</taxon>
    </lineage>
</organism>
<dbReference type="CDD" id="cd01647">
    <property type="entry name" value="RT_LTR"/>
    <property type="match status" value="1"/>
</dbReference>
<dbReference type="PANTHER" id="PTHR24559">
    <property type="entry name" value="TRANSPOSON TY3-I GAG-POL POLYPROTEIN"/>
    <property type="match status" value="1"/>
</dbReference>
<dbReference type="AlphaFoldDB" id="A0A9Q3D312"/>
<dbReference type="SUPFAM" id="SSF56672">
    <property type="entry name" value="DNA/RNA polymerases"/>
    <property type="match status" value="1"/>
</dbReference>
<dbReference type="InterPro" id="IPR043502">
    <property type="entry name" value="DNA/RNA_pol_sf"/>
</dbReference>
<dbReference type="OrthoDB" id="775972at2759"/>
<comment type="caution">
    <text evidence="1">The sequence shown here is derived from an EMBL/GenBank/DDBJ whole genome shotgun (WGS) entry which is preliminary data.</text>
</comment>
<gene>
    <name evidence="1" type="ORF">O181_035584</name>
</gene>
<dbReference type="InterPro" id="IPR053134">
    <property type="entry name" value="RNA-dir_DNA_polymerase"/>
</dbReference>
<dbReference type="Gene3D" id="3.30.70.270">
    <property type="match status" value="1"/>
</dbReference>
<dbReference type="InterPro" id="IPR043128">
    <property type="entry name" value="Rev_trsase/Diguanyl_cyclase"/>
</dbReference>
<sequence length="181" mass="20722">MKVVPSSYQQYLDVFFKVKAEKPPPDHACDHHIQMEGSVPPVGVIYSLSNQDSDTLRAKILQNVDKVFIFSQSSSTGGPVRFVKKKDDGRHLCVDYHKLNPATRKNKYPVPPMNKLLTVLNGFFLFSRMDLCGAYNLLRIKEGNEHLTCFRTKYGIYKYLVMPFWITNSPASFPNLVNDIF</sequence>
<evidence type="ECO:0000313" key="2">
    <source>
        <dbReference type="Proteomes" id="UP000765509"/>
    </source>
</evidence>
<keyword evidence="2" id="KW-1185">Reference proteome</keyword>
<protein>
    <recommendedName>
        <fullName evidence="3">Reverse transcriptase domain-containing protein</fullName>
    </recommendedName>
</protein>
<dbReference type="Gene3D" id="3.10.10.10">
    <property type="entry name" value="HIV Type 1 Reverse Transcriptase, subunit A, domain 1"/>
    <property type="match status" value="1"/>
</dbReference>
<evidence type="ECO:0000313" key="1">
    <source>
        <dbReference type="EMBL" id="MBW0495869.1"/>
    </source>
</evidence>
<name>A0A9Q3D312_9BASI</name>
<proteinExistence type="predicted"/>